<dbReference type="Proteomes" id="UP000051952">
    <property type="component" value="Unassembled WGS sequence"/>
</dbReference>
<dbReference type="GO" id="GO:0006753">
    <property type="term" value="P:nucleoside phosphate metabolic process"/>
    <property type="evidence" value="ECO:0007669"/>
    <property type="project" value="TreeGrafter"/>
</dbReference>
<dbReference type="SUPFAM" id="SSF55811">
    <property type="entry name" value="Nudix"/>
    <property type="match status" value="1"/>
</dbReference>
<dbReference type="PROSITE" id="PS51462">
    <property type="entry name" value="NUDIX"/>
    <property type="match status" value="1"/>
</dbReference>
<dbReference type="AlphaFoldDB" id="A0A0S4JQK4"/>
<dbReference type="GO" id="GO:0019693">
    <property type="term" value="P:ribose phosphate metabolic process"/>
    <property type="evidence" value="ECO:0007669"/>
    <property type="project" value="TreeGrafter"/>
</dbReference>
<accession>A0A0S4JQK4</accession>
<dbReference type="EMBL" id="CYKH01002196">
    <property type="protein sequence ID" value="CUG93806.1"/>
    <property type="molecule type" value="Genomic_DNA"/>
</dbReference>
<keyword evidence="4" id="KW-1185">Reference proteome</keyword>
<dbReference type="InterPro" id="IPR000086">
    <property type="entry name" value="NUDIX_hydrolase_dom"/>
</dbReference>
<dbReference type="PANTHER" id="PTHR11839:SF1">
    <property type="entry name" value="ADP-SUGAR PYROPHOSPHATASE"/>
    <property type="match status" value="1"/>
</dbReference>
<feature type="domain" description="Nudix hydrolase" evidence="2">
    <location>
        <begin position="73"/>
        <end position="217"/>
    </location>
</feature>
<dbReference type="Pfam" id="PF00293">
    <property type="entry name" value="NUDIX"/>
    <property type="match status" value="1"/>
</dbReference>
<reference evidence="4" key="1">
    <citation type="submission" date="2015-09" db="EMBL/GenBank/DDBJ databases">
        <authorList>
            <consortium name="Pathogen Informatics"/>
        </authorList>
    </citation>
    <scope>NUCLEOTIDE SEQUENCE [LARGE SCALE GENOMIC DNA]</scope>
    <source>
        <strain evidence="4">Lake Konstanz</strain>
    </source>
</reference>
<dbReference type="CDD" id="cd18888">
    <property type="entry name" value="NUDIX_ADPRase_Nudt5"/>
    <property type="match status" value="1"/>
</dbReference>
<dbReference type="PANTHER" id="PTHR11839">
    <property type="entry name" value="UDP/ADP-SUGAR PYROPHOSPHATASE"/>
    <property type="match status" value="1"/>
</dbReference>
<evidence type="ECO:0000313" key="4">
    <source>
        <dbReference type="Proteomes" id="UP000051952"/>
    </source>
</evidence>
<dbReference type="OrthoDB" id="10249920at2759"/>
<protein>
    <submittedName>
        <fullName evidence="3">NUDIX hydrolase, putative</fullName>
    </submittedName>
</protein>
<gene>
    <name evidence="3" type="ORF">BSAL_44870</name>
</gene>
<dbReference type="PROSITE" id="PS00893">
    <property type="entry name" value="NUDIX_BOX"/>
    <property type="match status" value="1"/>
</dbReference>
<dbReference type="InterPro" id="IPR015797">
    <property type="entry name" value="NUDIX_hydrolase-like_dom_sf"/>
</dbReference>
<keyword evidence="1 3" id="KW-0378">Hydrolase</keyword>
<evidence type="ECO:0000259" key="2">
    <source>
        <dbReference type="PROSITE" id="PS51462"/>
    </source>
</evidence>
<dbReference type="InterPro" id="IPR020084">
    <property type="entry name" value="NUDIX_hydrolase_CS"/>
</dbReference>
<sequence>MECSHLSEQGRSFRPKTMLRVQEVASLDYLALYAAEYDDGGTRRPWDVVRRVHHARNKQNGDDNGGEYPHVELPIDGVDVVVILEKAAPSTTPEMVVVLQYRPPVDAFSLEFPAGLVDPAESPIQAALRELHEETGYVATPEDCDEVSADLLAYEPGMTNSCFKLVTVHVDMTRAENQRPVQQLDGGEDIAVFCIPHNGDMLKALSELRLKTEQEQQGKRCVIDGKLFTYAAGLRAASLVAQQRR</sequence>
<name>A0A0S4JQK4_BODSA</name>
<dbReference type="GO" id="GO:0016787">
    <property type="term" value="F:hydrolase activity"/>
    <property type="evidence" value="ECO:0007669"/>
    <property type="project" value="UniProtKB-KW"/>
</dbReference>
<dbReference type="Gene3D" id="3.90.79.10">
    <property type="entry name" value="Nucleoside Triphosphate Pyrophosphohydrolase"/>
    <property type="match status" value="1"/>
</dbReference>
<organism evidence="3 4">
    <name type="scientific">Bodo saltans</name>
    <name type="common">Flagellated protozoan</name>
    <dbReference type="NCBI Taxonomy" id="75058"/>
    <lineage>
        <taxon>Eukaryota</taxon>
        <taxon>Discoba</taxon>
        <taxon>Euglenozoa</taxon>
        <taxon>Kinetoplastea</taxon>
        <taxon>Metakinetoplastina</taxon>
        <taxon>Eubodonida</taxon>
        <taxon>Bodonidae</taxon>
        <taxon>Bodo</taxon>
    </lineage>
</organism>
<evidence type="ECO:0000313" key="3">
    <source>
        <dbReference type="EMBL" id="CUG93806.1"/>
    </source>
</evidence>
<dbReference type="VEuPathDB" id="TriTrypDB:BSAL_44870"/>
<proteinExistence type="predicted"/>
<evidence type="ECO:0000256" key="1">
    <source>
        <dbReference type="ARBA" id="ARBA00022801"/>
    </source>
</evidence>